<keyword evidence="1" id="KW-0732">Signal</keyword>
<reference evidence="2" key="1">
    <citation type="submission" date="2021-02" db="EMBL/GenBank/DDBJ databases">
        <authorList>
            <person name="Nowell W R."/>
        </authorList>
    </citation>
    <scope>NUCLEOTIDE SEQUENCE</scope>
</reference>
<dbReference type="EMBL" id="CAJNXB010000431">
    <property type="protein sequence ID" value="CAF3051360.1"/>
    <property type="molecule type" value="Genomic_DNA"/>
</dbReference>
<comment type="caution">
    <text evidence="2">The sequence shown here is derived from an EMBL/GenBank/DDBJ whole genome shotgun (WGS) entry which is preliminary data.</text>
</comment>
<name>A0A817MJ32_9BILA</name>
<dbReference type="OrthoDB" id="9984436at2759"/>
<feature type="chain" id="PRO_5032533835" evidence="1">
    <location>
        <begin position="21"/>
        <end position="141"/>
    </location>
</feature>
<gene>
    <name evidence="2" type="ORF">TIS948_LOCUS4040</name>
</gene>
<feature type="signal peptide" evidence="1">
    <location>
        <begin position="1"/>
        <end position="20"/>
    </location>
</feature>
<dbReference type="Proteomes" id="UP000663825">
    <property type="component" value="Unassembled WGS sequence"/>
</dbReference>
<evidence type="ECO:0000256" key="1">
    <source>
        <dbReference type="SAM" id="SignalP"/>
    </source>
</evidence>
<proteinExistence type="predicted"/>
<evidence type="ECO:0000313" key="3">
    <source>
        <dbReference type="Proteomes" id="UP000663825"/>
    </source>
</evidence>
<sequence length="141" mass="15772">MSFLISWSIFLFALIPRTNGINCISCVGWSNSGCNDPYDESTSGDLPVPGNTYCLKVVYPTYVERMAGGRTCTAGAGVGSSVRYCCSDTDYCNRANLATVQCTRCRFPHNRLSSLMREHLVERRIYIYEEHSSLHRPIAQV</sequence>
<dbReference type="AlphaFoldDB" id="A0A817MJ32"/>
<protein>
    <submittedName>
        <fullName evidence="2">Uncharacterized protein</fullName>
    </submittedName>
</protein>
<organism evidence="2 3">
    <name type="scientific">Rotaria socialis</name>
    <dbReference type="NCBI Taxonomy" id="392032"/>
    <lineage>
        <taxon>Eukaryota</taxon>
        <taxon>Metazoa</taxon>
        <taxon>Spiralia</taxon>
        <taxon>Gnathifera</taxon>
        <taxon>Rotifera</taxon>
        <taxon>Eurotatoria</taxon>
        <taxon>Bdelloidea</taxon>
        <taxon>Philodinida</taxon>
        <taxon>Philodinidae</taxon>
        <taxon>Rotaria</taxon>
    </lineage>
</organism>
<evidence type="ECO:0000313" key="2">
    <source>
        <dbReference type="EMBL" id="CAF3051360.1"/>
    </source>
</evidence>
<accession>A0A817MJ32</accession>